<protein>
    <recommendedName>
        <fullName evidence="4">Cxxc_20_cxxc protein</fullName>
    </recommendedName>
</protein>
<feature type="transmembrane region" description="Helical" evidence="1">
    <location>
        <begin position="42"/>
        <end position="59"/>
    </location>
</feature>
<dbReference type="Proteomes" id="UP000434036">
    <property type="component" value="Unassembled WGS sequence"/>
</dbReference>
<evidence type="ECO:0000313" key="3">
    <source>
        <dbReference type="Proteomes" id="UP000434036"/>
    </source>
</evidence>
<keyword evidence="1" id="KW-1133">Transmembrane helix</keyword>
<evidence type="ECO:0000256" key="1">
    <source>
        <dbReference type="SAM" id="Phobius"/>
    </source>
</evidence>
<organism evidence="2 3">
    <name type="scientific">Copranaerobaculum intestinale</name>
    <dbReference type="NCBI Taxonomy" id="2692629"/>
    <lineage>
        <taxon>Bacteria</taxon>
        <taxon>Bacillati</taxon>
        <taxon>Bacillota</taxon>
        <taxon>Erysipelotrichia</taxon>
        <taxon>Erysipelotrichales</taxon>
        <taxon>Erysipelotrichaceae</taxon>
        <taxon>Copranaerobaculum</taxon>
    </lineage>
</organism>
<feature type="transmembrane region" description="Helical" evidence="1">
    <location>
        <begin position="71"/>
        <end position="93"/>
    </location>
</feature>
<name>A0A6N8U7T2_9FIRM</name>
<dbReference type="Gene3D" id="2.20.28.30">
    <property type="entry name" value="RNA polymerase ii, chain L"/>
    <property type="match status" value="1"/>
</dbReference>
<evidence type="ECO:0008006" key="4">
    <source>
        <dbReference type="Google" id="ProtNLM"/>
    </source>
</evidence>
<keyword evidence="1" id="KW-0472">Membrane</keyword>
<reference evidence="2 3" key="2">
    <citation type="submission" date="2020-01" db="EMBL/GenBank/DDBJ databases">
        <title>Clostridiaceae sp. nov. isolated from the gut of human by culturomics.</title>
        <authorList>
            <person name="Chang Y."/>
        </authorList>
    </citation>
    <scope>NUCLEOTIDE SEQUENCE [LARGE SCALE GENOMIC DNA]</scope>
    <source>
        <strain evidence="2 3">DONG20-135</strain>
    </source>
</reference>
<proteinExistence type="predicted"/>
<evidence type="ECO:0000313" key="2">
    <source>
        <dbReference type="EMBL" id="MXQ74246.1"/>
    </source>
</evidence>
<accession>A0A6N8U7T2</accession>
<dbReference type="EMBL" id="WUUQ01000004">
    <property type="protein sequence ID" value="MXQ74246.1"/>
    <property type="molecule type" value="Genomic_DNA"/>
</dbReference>
<dbReference type="AlphaFoldDB" id="A0A6N8U7T2"/>
<gene>
    <name evidence="2" type="ORF">GSF08_09905</name>
</gene>
<comment type="caution">
    <text evidence="2">The sequence shown here is derived from an EMBL/GenBank/DDBJ whole genome shotgun (WGS) entry which is preliminary data.</text>
</comment>
<keyword evidence="3" id="KW-1185">Reference proteome</keyword>
<keyword evidence="1" id="KW-0812">Transmembrane</keyword>
<sequence length="118" mass="13742">MLSYKIKCPNCGKEFDYSLLKFQSRHVCETCKKKIIVETRMVTMLVQAAVFILLGQLYVQILPSMGIENSFFTYVILFILLFFLLVIMDEILVKLFGINSIFRVDMLIPINHKKTSDH</sequence>
<dbReference type="RefSeq" id="WP_160625638.1">
    <property type="nucleotide sequence ID" value="NZ_WUUQ01000004.1"/>
</dbReference>
<reference evidence="2 3" key="1">
    <citation type="submission" date="2019-12" db="EMBL/GenBank/DDBJ databases">
        <authorList>
            <person name="Yang R."/>
        </authorList>
    </citation>
    <scope>NUCLEOTIDE SEQUENCE [LARGE SCALE GENOMIC DNA]</scope>
    <source>
        <strain evidence="2 3">DONG20-135</strain>
    </source>
</reference>